<reference evidence="1 2" key="1">
    <citation type="submission" date="2020-10" db="EMBL/GenBank/DDBJ databases">
        <title>Complete genome sequence of Paludibaculum fermentans P105T, a facultatively anaerobic acidobacterium capable of dissimilatory Fe(III) reduction.</title>
        <authorList>
            <person name="Dedysh S.N."/>
            <person name="Beletsky A.V."/>
            <person name="Kulichevskaya I.S."/>
            <person name="Mardanov A.V."/>
            <person name="Ravin N.V."/>
        </authorList>
    </citation>
    <scope>NUCLEOTIDE SEQUENCE [LARGE SCALE GENOMIC DNA]</scope>
    <source>
        <strain evidence="1 2">P105</strain>
    </source>
</reference>
<evidence type="ECO:0000313" key="1">
    <source>
        <dbReference type="EMBL" id="QOY91681.1"/>
    </source>
</evidence>
<dbReference type="EMBL" id="CP063849">
    <property type="protein sequence ID" value="QOY91681.1"/>
    <property type="molecule type" value="Genomic_DNA"/>
</dbReference>
<dbReference type="PANTHER" id="PTHR38479">
    <property type="entry name" value="LMO0824 PROTEIN"/>
    <property type="match status" value="1"/>
</dbReference>
<dbReference type="InterPro" id="IPR009351">
    <property type="entry name" value="AlkZ-like"/>
</dbReference>
<gene>
    <name evidence="1" type="ORF">IRI77_17565</name>
</gene>
<dbReference type="PANTHER" id="PTHR38479:SF2">
    <property type="entry name" value="WINGED HELIX DNA-BINDING DOMAIN-CONTAINING PROTEIN"/>
    <property type="match status" value="1"/>
</dbReference>
<accession>A0A7S7NXL6</accession>
<dbReference type="RefSeq" id="WP_194453335.1">
    <property type="nucleotide sequence ID" value="NZ_CP063849.1"/>
</dbReference>
<sequence length="365" mass="40824">MNPHHIRLPGSLSWQSVTHHEIALLRLHNQSLWTQQDTQPAGLLGRLAAVQAQEFAYAKWSIGQRTSGATHEGIQRAYVEGSILRTHVLRPTWHFVHPSDIGWLLDLTAPRIRILNGFTQREHGIEEAMLRRSNAVLAKVLAGGHHLTRTELASKLAAARLPSTGVPLAYLVMHAELGKLICSGAMRGKQHTYALMEERVPAAPALIRDEALAELARRYFATRGPATIRDFATWSSLTLAEARRGLQAVQHGLERLHADGREYWLAPADPRPAVKSPRIDLVQCYDEYIMSYSESRDVLGFGALDRPQFVHFIMLDGLRIGRWRHQLGKGGAEVQTSLDRPLNAREAAALQSAIRRYQRFHGGDS</sequence>
<keyword evidence="2" id="KW-1185">Reference proteome</keyword>
<dbReference type="Proteomes" id="UP000593892">
    <property type="component" value="Chromosome"/>
</dbReference>
<organism evidence="1 2">
    <name type="scientific">Paludibaculum fermentans</name>
    <dbReference type="NCBI Taxonomy" id="1473598"/>
    <lineage>
        <taxon>Bacteria</taxon>
        <taxon>Pseudomonadati</taxon>
        <taxon>Acidobacteriota</taxon>
        <taxon>Terriglobia</taxon>
        <taxon>Bryobacterales</taxon>
        <taxon>Bryobacteraceae</taxon>
        <taxon>Paludibaculum</taxon>
    </lineage>
</organism>
<dbReference type="AlphaFoldDB" id="A0A7S7NXL6"/>
<name>A0A7S7NXL6_PALFE</name>
<evidence type="ECO:0000313" key="2">
    <source>
        <dbReference type="Proteomes" id="UP000593892"/>
    </source>
</evidence>
<dbReference type="KEGG" id="pfer:IRI77_17565"/>
<protein>
    <submittedName>
        <fullName evidence="1">AlkZ family DNA glycosylase</fullName>
    </submittedName>
</protein>
<dbReference type="Pfam" id="PF06224">
    <property type="entry name" value="AlkZ-like"/>
    <property type="match status" value="1"/>
</dbReference>
<proteinExistence type="predicted"/>